<proteinExistence type="inferred from homology"/>
<dbReference type="Gene3D" id="3.40.50.2000">
    <property type="entry name" value="Glycogen Phosphorylase B"/>
    <property type="match status" value="1"/>
</dbReference>
<dbReference type="GO" id="GO:0015020">
    <property type="term" value="F:glucuronosyltransferase activity"/>
    <property type="evidence" value="ECO:0007669"/>
    <property type="project" value="UniProtKB-EC"/>
</dbReference>
<dbReference type="SUPFAM" id="SSF53756">
    <property type="entry name" value="UDP-Glycosyltransferase/glycogen phosphorylase"/>
    <property type="match status" value="1"/>
</dbReference>
<dbReference type="CDD" id="cd03784">
    <property type="entry name" value="GT1_Gtf-like"/>
    <property type="match status" value="1"/>
</dbReference>
<keyword evidence="7" id="KW-1185">Reference proteome</keyword>
<protein>
    <recommendedName>
        <fullName evidence="5">UDP-glucuronosyltransferase</fullName>
        <ecNumber evidence="5">2.4.1.17</ecNumber>
    </recommendedName>
</protein>
<comment type="caution">
    <text evidence="6">The sequence shown here is derived from an EMBL/GenBank/DDBJ whole genome shotgun (WGS) entry which is preliminary data.</text>
</comment>
<dbReference type="GO" id="GO:0016020">
    <property type="term" value="C:membrane"/>
    <property type="evidence" value="ECO:0007669"/>
    <property type="project" value="UniProtKB-SubCell"/>
</dbReference>
<comment type="subcellular location">
    <subcellularLocation>
        <location evidence="5">Membrane</location>
        <topology evidence="5">Single-pass membrane protein</topology>
    </subcellularLocation>
</comment>
<evidence type="ECO:0000256" key="5">
    <source>
        <dbReference type="RuleBase" id="RU362059"/>
    </source>
</evidence>
<evidence type="ECO:0000256" key="2">
    <source>
        <dbReference type="ARBA" id="ARBA00022676"/>
    </source>
</evidence>
<keyword evidence="3 4" id="KW-0808">Transferase</keyword>
<dbReference type="EC" id="2.4.1.17" evidence="5"/>
<reference evidence="6" key="1">
    <citation type="submission" date="2022-03" db="EMBL/GenBank/DDBJ databases">
        <authorList>
            <person name="Martin C."/>
        </authorList>
    </citation>
    <scope>NUCLEOTIDE SEQUENCE</scope>
</reference>
<dbReference type="EMBL" id="CAIIXF020000012">
    <property type="protein sequence ID" value="CAH1801039.1"/>
    <property type="molecule type" value="Genomic_DNA"/>
</dbReference>
<evidence type="ECO:0000256" key="3">
    <source>
        <dbReference type="ARBA" id="ARBA00022679"/>
    </source>
</evidence>
<feature type="transmembrane region" description="Helical" evidence="5">
    <location>
        <begin position="434"/>
        <end position="465"/>
    </location>
</feature>
<dbReference type="Pfam" id="PF00201">
    <property type="entry name" value="UDPGT"/>
    <property type="match status" value="1"/>
</dbReference>
<keyword evidence="5" id="KW-0812">Transmembrane</keyword>
<evidence type="ECO:0000256" key="1">
    <source>
        <dbReference type="ARBA" id="ARBA00009995"/>
    </source>
</evidence>
<sequence length="477" mass="53653">MADILTDAGHSVAMLRNDRLGKPQFLSTNIKVFEFIMPEGYVPLDDPGVVEKMMQMSIIKLFDLATGYSSLICDVILKSDVLKTIKYMDYDLLIADYTELASHIVSGVLKIPTIAYANEGTYPDSFVGTLKVGHPVPWAITPILFMSYSDSMTFVQRLVNTGAWLGWGYGSYSSNVQLKKIITKYSLNISTDTAGLGGVCLVLSNNHIALDYPRPLMPNHKYIGGYTLQPSKALPDYITKLLDDLPFNDVIIVSFGSYVKALMNPEKYEVLAEAFARLPYTVLWKHTEKPPANLGKNTHLIKWLPQNDLLGDSRTRLFVTHCGVSSSFETIYHGVPVVAIPLGLDQYKHATELTCRHNMGVVIDIHTLQANALEEAILSVLSNTEYVENARKASRLIRDNPVSPKETLLYWVNYVIKHGGADHFKSEGMENLSWYQYFLLDIIGLALLIFDILAIVCFFSCRFMIRCFKNYSKRKQD</sequence>
<keyword evidence="5" id="KW-0472">Membrane</keyword>
<keyword evidence="2 4" id="KW-0328">Glycosyltransferase</keyword>
<comment type="catalytic activity">
    <reaction evidence="5">
        <text>glucuronate acceptor + UDP-alpha-D-glucuronate = acceptor beta-D-glucuronoside + UDP + H(+)</text>
        <dbReference type="Rhea" id="RHEA:21032"/>
        <dbReference type="ChEBI" id="CHEBI:15378"/>
        <dbReference type="ChEBI" id="CHEBI:58052"/>
        <dbReference type="ChEBI" id="CHEBI:58223"/>
        <dbReference type="ChEBI" id="CHEBI:132367"/>
        <dbReference type="ChEBI" id="CHEBI:132368"/>
        <dbReference type="EC" id="2.4.1.17"/>
    </reaction>
</comment>
<dbReference type="OrthoDB" id="6106008at2759"/>
<dbReference type="FunFam" id="3.40.50.2000:FF:000021">
    <property type="entry name" value="UDP-glucuronosyltransferase"/>
    <property type="match status" value="1"/>
</dbReference>
<dbReference type="InterPro" id="IPR050271">
    <property type="entry name" value="UDP-glycosyltransferase"/>
</dbReference>
<dbReference type="Proteomes" id="UP000749559">
    <property type="component" value="Unassembled WGS sequence"/>
</dbReference>
<evidence type="ECO:0000256" key="4">
    <source>
        <dbReference type="RuleBase" id="RU003718"/>
    </source>
</evidence>
<dbReference type="AlphaFoldDB" id="A0A8S4Q2Q7"/>
<organism evidence="6 7">
    <name type="scientific">Owenia fusiformis</name>
    <name type="common">Polychaete worm</name>
    <dbReference type="NCBI Taxonomy" id="6347"/>
    <lineage>
        <taxon>Eukaryota</taxon>
        <taxon>Metazoa</taxon>
        <taxon>Spiralia</taxon>
        <taxon>Lophotrochozoa</taxon>
        <taxon>Annelida</taxon>
        <taxon>Polychaeta</taxon>
        <taxon>Sedentaria</taxon>
        <taxon>Canalipalpata</taxon>
        <taxon>Sabellida</taxon>
        <taxon>Oweniida</taxon>
        <taxon>Oweniidae</taxon>
        <taxon>Owenia</taxon>
    </lineage>
</organism>
<keyword evidence="5" id="KW-1133">Transmembrane helix</keyword>
<dbReference type="InterPro" id="IPR002213">
    <property type="entry name" value="UDP_glucos_trans"/>
</dbReference>
<gene>
    <name evidence="6" type="ORF">OFUS_LOCUS24864</name>
</gene>
<dbReference type="PANTHER" id="PTHR48043:SF145">
    <property type="entry name" value="FI06409P-RELATED"/>
    <property type="match status" value="1"/>
</dbReference>
<dbReference type="PROSITE" id="PS00375">
    <property type="entry name" value="UDPGT"/>
    <property type="match status" value="1"/>
</dbReference>
<comment type="similarity">
    <text evidence="1 4">Belongs to the UDP-glycosyltransferase family.</text>
</comment>
<dbReference type="PANTHER" id="PTHR48043">
    <property type="entry name" value="EG:EG0003.4 PROTEIN-RELATED"/>
    <property type="match status" value="1"/>
</dbReference>
<evidence type="ECO:0000313" key="7">
    <source>
        <dbReference type="Proteomes" id="UP000749559"/>
    </source>
</evidence>
<evidence type="ECO:0000313" key="6">
    <source>
        <dbReference type="EMBL" id="CAH1801039.1"/>
    </source>
</evidence>
<accession>A0A8S4Q2Q7</accession>
<dbReference type="InterPro" id="IPR035595">
    <property type="entry name" value="UDP_glycos_trans_CS"/>
</dbReference>
<name>A0A8S4Q2Q7_OWEFU</name>